<organism evidence="6 7">
    <name type="scientific">Glossina brevipalpis</name>
    <dbReference type="NCBI Taxonomy" id="37001"/>
    <lineage>
        <taxon>Eukaryota</taxon>
        <taxon>Metazoa</taxon>
        <taxon>Ecdysozoa</taxon>
        <taxon>Arthropoda</taxon>
        <taxon>Hexapoda</taxon>
        <taxon>Insecta</taxon>
        <taxon>Pterygota</taxon>
        <taxon>Neoptera</taxon>
        <taxon>Endopterygota</taxon>
        <taxon>Diptera</taxon>
        <taxon>Brachycera</taxon>
        <taxon>Muscomorpha</taxon>
        <taxon>Hippoboscoidea</taxon>
        <taxon>Glossinidae</taxon>
        <taxon>Glossina</taxon>
    </lineage>
</organism>
<dbReference type="PANTHER" id="PTHR22911:SF6">
    <property type="entry name" value="SOLUTE CARRIER FAMILY 35 MEMBER G1"/>
    <property type="match status" value="1"/>
</dbReference>
<keyword evidence="4 5" id="KW-0472">Membrane</keyword>
<name>A0A1A9WQY8_9MUSC</name>
<feature type="transmembrane region" description="Helical" evidence="5">
    <location>
        <begin position="91"/>
        <end position="111"/>
    </location>
</feature>
<feature type="transmembrane region" description="Helical" evidence="5">
    <location>
        <begin position="154"/>
        <end position="174"/>
    </location>
</feature>
<protein>
    <recommendedName>
        <fullName evidence="8">EamA domain-containing protein</fullName>
    </recommendedName>
</protein>
<reference evidence="7" key="1">
    <citation type="submission" date="2014-03" db="EMBL/GenBank/DDBJ databases">
        <authorList>
            <person name="Aksoy S."/>
            <person name="Warren W."/>
            <person name="Wilson R.K."/>
        </authorList>
    </citation>
    <scope>NUCLEOTIDE SEQUENCE [LARGE SCALE GENOMIC DNA]</scope>
    <source>
        <strain evidence="7">IAEA</strain>
    </source>
</reference>
<dbReference type="PANTHER" id="PTHR22911">
    <property type="entry name" value="ACYL-MALONYL CONDENSING ENZYME-RELATED"/>
    <property type="match status" value="1"/>
</dbReference>
<keyword evidence="7" id="KW-1185">Reference proteome</keyword>
<evidence type="ECO:0000256" key="4">
    <source>
        <dbReference type="ARBA" id="ARBA00023136"/>
    </source>
</evidence>
<dbReference type="Gene3D" id="2.60.40.10">
    <property type="entry name" value="Immunoglobulins"/>
    <property type="match status" value="1"/>
</dbReference>
<dbReference type="InterPro" id="IPR037185">
    <property type="entry name" value="EmrE-like"/>
</dbReference>
<dbReference type="GO" id="GO:0016020">
    <property type="term" value="C:membrane"/>
    <property type="evidence" value="ECO:0007669"/>
    <property type="project" value="UniProtKB-SubCell"/>
</dbReference>
<proteinExistence type="predicted"/>
<comment type="subcellular location">
    <subcellularLocation>
        <location evidence="1">Membrane</location>
        <topology evidence="1">Multi-pass membrane protein</topology>
    </subcellularLocation>
</comment>
<dbReference type="EnsemblMetazoa" id="GBRI028903-RA">
    <property type="protein sequence ID" value="GBRI028903-PA"/>
    <property type="gene ID" value="GBRI028903"/>
</dbReference>
<feature type="transmembrane region" description="Helical" evidence="5">
    <location>
        <begin position="53"/>
        <end position="71"/>
    </location>
</feature>
<keyword evidence="3 5" id="KW-1133">Transmembrane helix</keyword>
<dbReference type="Proteomes" id="UP000091820">
    <property type="component" value="Unassembled WGS sequence"/>
</dbReference>
<evidence type="ECO:0000313" key="6">
    <source>
        <dbReference type="EnsemblMetazoa" id="GBRI028903-PA"/>
    </source>
</evidence>
<evidence type="ECO:0000313" key="7">
    <source>
        <dbReference type="Proteomes" id="UP000091820"/>
    </source>
</evidence>
<dbReference type="AlphaFoldDB" id="A0A1A9WQY8"/>
<evidence type="ECO:0000256" key="1">
    <source>
        <dbReference type="ARBA" id="ARBA00004141"/>
    </source>
</evidence>
<dbReference type="VEuPathDB" id="VectorBase:GBRI028903"/>
<reference evidence="6" key="2">
    <citation type="submission" date="2020-05" db="UniProtKB">
        <authorList>
            <consortium name="EnsemblMetazoa"/>
        </authorList>
    </citation>
    <scope>IDENTIFICATION</scope>
    <source>
        <strain evidence="6">IAEA</strain>
    </source>
</reference>
<accession>A0A1A9WQY8</accession>
<evidence type="ECO:0008006" key="8">
    <source>
        <dbReference type="Google" id="ProtNLM"/>
    </source>
</evidence>
<dbReference type="InterPro" id="IPR013783">
    <property type="entry name" value="Ig-like_fold"/>
</dbReference>
<sequence length="243" mass="27269">MFITVIKVRPVVFMIVISLLRCFMGTTSLMLSFYAFRHMPLVDASFSFLKEQFSIFNVIAIVLTLVGVVLITRPPFIFGETSPSALESERYVGPVAAISSTLFGANVYLLLRALKGLHFSVIMTNFGAFALIYTLIVCGSIGVICWPACGHDRWFVVGLGIFSFLGQILLILSLQMEQAGPKARCADIFCIYMANYIHRLRNKPVSWVRLRDGHIISVDQTTFIADQRFQAIYQNDNDCWKSG</sequence>
<feature type="transmembrane region" description="Helical" evidence="5">
    <location>
        <begin position="12"/>
        <end position="33"/>
    </location>
</feature>
<keyword evidence="2 5" id="KW-0812">Transmembrane</keyword>
<evidence type="ECO:0000256" key="5">
    <source>
        <dbReference type="SAM" id="Phobius"/>
    </source>
</evidence>
<feature type="transmembrane region" description="Helical" evidence="5">
    <location>
        <begin position="123"/>
        <end position="148"/>
    </location>
</feature>
<dbReference type="SUPFAM" id="SSF103481">
    <property type="entry name" value="Multidrug resistance efflux transporter EmrE"/>
    <property type="match status" value="1"/>
</dbReference>
<evidence type="ECO:0000256" key="2">
    <source>
        <dbReference type="ARBA" id="ARBA00022692"/>
    </source>
</evidence>
<dbReference type="STRING" id="37001.A0A1A9WQY8"/>
<evidence type="ECO:0000256" key="3">
    <source>
        <dbReference type="ARBA" id="ARBA00022989"/>
    </source>
</evidence>